<keyword evidence="3" id="KW-1185">Reference proteome</keyword>
<gene>
    <name evidence="2" type="ORF">EI42_05621</name>
</gene>
<sequence>MVPSERWTHQRLAACKRLRMVRNDLQVKASQRSGPVFLKAEAERGQCLQGHRSQAQMQDCRPIQDKIADTILCSRLSHLFQPPLARISIGRRALPEERENIHHQRLRRQGIFGRSRLHVHRLISRQESLGERRNDMLPPRCPLLNESGSYHSQSHR</sequence>
<evidence type="ECO:0000256" key="1">
    <source>
        <dbReference type="SAM" id="MobiDB-lite"/>
    </source>
</evidence>
<evidence type="ECO:0000313" key="3">
    <source>
        <dbReference type="Proteomes" id="UP000248806"/>
    </source>
</evidence>
<organism evidence="2 3">
    <name type="scientific">Thermosporothrix hazakensis</name>
    <dbReference type="NCBI Taxonomy" id="644383"/>
    <lineage>
        <taxon>Bacteria</taxon>
        <taxon>Bacillati</taxon>
        <taxon>Chloroflexota</taxon>
        <taxon>Ktedonobacteria</taxon>
        <taxon>Ktedonobacterales</taxon>
        <taxon>Thermosporotrichaceae</taxon>
        <taxon>Thermosporothrix</taxon>
    </lineage>
</organism>
<dbReference type="AlphaFoldDB" id="A0A326TW82"/>
<feature type="compositionally biased region" description="Polar residues" evidence="1">
    <location>
        <begin position="146"/>
        <end position="156"/>
    </location>
</feature>
<accession>A0A326TW82</accession>
<dbReference type="Proteomes" id="UP000248806">
    <property type="component" value="Unassembled WGS sequence"/>
</dbReference>
<proteinExistence type="predicted"/>
<protein>
    <submittedName>
        <fullName evidence="2">Uncharacterized protein</fullName>
    </submittedName>
</protein>
<feature type="region of interest" description="Disordered" evidence="1">
    <location>
        <begin position="130"/>
        <end position="156"/>
    </location>
</feature>
<comment type="caution">
    <text evidence="2">The sequence shown here is derived from an EMBL/GenBank/DDBJ whole genome shotgun (WGS) entry which is preliminary data.</text>
</comment>
<evidence type="ECO:0000313" key="2">
    <source>
        <dbReference type="EMBL" id="PZW21085.1"/>
    </source>
</evidence>
<reference evidence="2 3" key="1">
    <citation type="submission" date="2018-06" db="EMBL/GenBank/DDBJ databases">
        <title>Genomic Encyclopedia of Archaeal and Bacterial Type Strains, Phase II (KMG-II): from individual species to whole genera.</title>
        <authorList>
            <person name="Goeker M."/>
        </authorList>
    </citation>
    <scope>NUCLEOTIDE SEQUENCE [LARGE SCALE GENOMIC DNA]</scope>
    <source>
        <strain evidence="2 3">ATCC BAA-1881</strain>
    </source>
</reference>
<name>A0A326TW82_THEHA</name>
<dbReference type="EMBL" id="QKUF01000036">
    <property type="protein sequence ID" value="PZW21085.1"/>
    <property type="molecule type" value="Genomic_DNA"/>
</dbReference>